<gene>
    <name evidence="2" type="ORF">EBBID32_27300</name>
</gene>
<feature type="compositionally biased region" description="Pro residues" evidence="1">
    <location>
        <begin position="54"/>
        <end position="63"/>
    </location>
</feature>
<dbReference type="OrthoDB" id="6057763at2"/>
<reference evidence="2 3" key="1">
    <citation type="submission" date="2013-03" db="EMBL/GenBank/DDBJ databases">
        <authorList>
            <person name="Le V."/>
        </authorList>
    </citation>
    <scope>NUCLEOTIDE SEQUENCE [LARGE SCALE GENOMIC DNA]</scope>
    <source>
        <strain evidence="2 3">BiD32</strain>
    </source>
</reference>
<name>N1MSI3_9SPHN</name>
<reference evidence="3" key="2">
    <citation type="submission" date="2013-04" db="EMBL/GenBank/DDBJ databases">
        <title>Bisphenol A degrading Sphingobium sp. strain BiD32.</title>
        <authorList>
            <person name="Nielsen J.L."/>
            <person name="Zhou N.A."/>
            <person name="Kjeldal H."/>
        </authorList>
    </citation>
    <scope>NUCLEOTIDE SEQUENCE [LARGE SCALE GENOMIC DNA]</scope>
    <source>
        <strain evidence="3">BiD32</strain>
    </source>
</reference>
<evidence type="ECO:0000256" key="1">
    <source>
        <dbReference type="SAM" id="MobiDB-lite"/>
    </source>
</evidence>
<proteinExistence type="predicted"/>
<sequence length="158" mass="16448">MRLALALLPLIALAACDKPAEKPEAQPGVVANISDRTEQAQDAPPQINATMPMEPSPPPPASGPIPAALQGRWTGVTDKCGDRAADLELNILPDQLVFHESVGTVEAVTSGADGQLSVGATFTGEGQSWSRTLTLRPAADGSRLTIINDGTAVTRKRC</sequence>
<organism evidence="2 3">
    <name type="scientific">Sphingobium indicum BiD32</name>
    <dbReference type="NCBI Taxonomy" id="1301087"/>
    <lineage>
        <taxon>Bacteria</taxon>
        <taxon>Pseudomonadati</taxon>
        <taxon>Pseudomonadota</taxon>
        <taxon>Alphaproteobacteria</taxon>
        <taxon>Sphingomonadales</taxon>
        <taxon>Sphingomonadaceae</taxon>
        <taxon>Sphingobium</taxon>
    </lineage>
</organism>
<dbReference type="Proteomes" id="UP000013201">
    <property type="component" value="Unassembled WGS sequence"/>
</dbReference>
<feature type="region of interest" description="Disordered" evidence="1">
    <location>
        <begin position="37"/>
        <end position="65"/>
    </location>
</feature>
<dbReference type="PROSITE" id="PS51257">
    <property type="entry name" value="PROKAR_LIPOPROTEIN"/>
    <property type="match status" value="1"/>
</dbReference>
<dbReference type="AlphaFoldDB" id="N1MSI3"/>
<dbReference type="EMBL" id="CAVK010000134">
    <property type="protein sequence ID" value="CCW18378.1"/>
    <property type="molecule type" value="Genomic_DNA"/>
</dbReference>
<evidence type="ECO:0000313" key="3">
    <source>
        <dbReference type="Proteomes" id="UP000013201"/>
    </source>
</evidence>
<dbReference type="RefSeq" id="WP_006958597.1">
    <property type="nucleotide sequence ID" value="NZ_CAVK010000134.1"/>
</dbReference>
<evidence type="ECO:0000313" key="2">
    <source>
        <dbReference type="EMBL" id="CCW18378.1"/>
    </source>
</evidence>
<accession>N1MSI3</accession>
<keyword evidence="3" id="KW-1185">Reference proteome</keyword>
<protein>
    <submittedName>
        <fullName evidence="2">Uncharacterized protein</fullName>
    </submittedName>
</protein>
<comment type="caution">
    <text evidence="2">The sequence shown here is derived from an EMBL/GenBank/DDBJ whole genome shotgun (WGS) entry which is preliminary data.</text>
</comment>